<dbReference type="RefSeq" id="WP_329081063.1">
    <property type="nucleotide sequence ID" value="NZ_CP108849.2"/>
</dbReference>
<dbReference type="Proteomes" id="UP001432209">
    <property type="component" value="Chromosome"/>
</dbReference>
<dbReference type="GeneID" id="91340359"/>
<organism evidence="1 2">
    <name type="scientific">Streptomyces niveus</name>
    <name type="common">Streptomyces spheroides</name>
    <dbReference type="NCBI Taxonomy" id="193462"/>
    <lineage>
        <taxon>Bacteria</taxon>
        <taxon>Bacillati</taxon>
        <taxon>Actinomycetota</taxon>
        <taxon>Actinomycetes</taxon>
        <taxon>Kitasatosporales</taxon>
        <taxon>Streptomycetaceae</taxon>
        <taxon>Streptomyces</taxon>
    </lineage>
</organism>
<evidence type="ECO:0000313" key="2">
    <source>
        <dbReference type="Proteomes" id="UP001432209"/>
    </source>
</evidence>
<protein>
    <submittedName>
        <fullName evidence="1">Polyprenyl synthetase</fullName>
    </submittedName>
</protein>
<keyword evidence="2" id="KW-1185">Reference proteome</keyword>
<dbReference type="EMBL" id="CP109495">
    <property type="protein sequence ID" value="WUX56435.1"/>
    <property type="molecule type" value="Genomic_DNA"/>
</dbReference>
<evidence type="ECO:0000313" key="1">
    <source>
        <dbReference type="EMBL" id="WUX56435.1"/>
    </source>
</evidence>
<gene>
    <name evidence="1" type="ORF">OG442_35630</name>
</gene>
<reference evidence="1" key="1">
    <citation type="submission" date="2022-10" db="EMBL/GenBank/DDBJ databases">
        <title>The complete genomes of actinobacterial strains from the NBC collection.</title>
        <authorList>
            <person name="Joergensen T.S."/>
            <person name="Alvarez Arevalo M."/>
            <person name="Sterndorff E.B."/>
            <person name="Faurdal D."/>
            <person name="Vuksanovic O."/>
            <person name="Mourched A.-S."/>
            <person name="Charusanti P."/>
            <person name="Shaw S."/>
            <person name="Blin K."/>
            <person name="Weber T."/>
        </authorList>
    </citation>
    <scope>NUCLEOTIDE SEQUENCE</scope>
    <source>
        <strain evidence="1">NBC_01432</strain>
    </source>
</reference>
<accession>A0ABZ2AGN4</accession>
<proteinExistence type="predicted"/>
<name>A0ABZ2AGN4_STRNV</name>
<sequence>MGLPQDVGRDEDVGGRPVLLLAGLADLALSTCGSALKAAHGLLGRSDLGALAAQGRQDLQARGRLALDRLGTDRRGDGLFGAGGGVAHMEVLARHAQRRATASGATPGATDV</sequence>